<comment type="caution">
    <text evidence="6">The sequence shown here is derived from an EMBL/GenBank/DDBJ whole genome shotgun (WGS) entry which is preliminary data.</text>
</comment>
<feature type="domain" description="TIR" evidence="5">
    <location>
        <begin position="9"/>
        <end position="164"/>
    </location>
</feature>
<dbReference type="Pfam" id="PF01582">
    <property type="entry name" value="TIR"/>
    <property type="match status" value="1"/>
</dbReference>
<dbReference type="PANTHER" id="PTHR32009:SF39">
    <property type="entry name" value="TIR DOMAIN-CONTAINING PROTEIN"/>
    <property type="match status" value="1"/>
</dbReference>
<proteinExistence type="predicted"/>
<evidence type="ECO:0000256" key="2">
    <source>
        <dbReference type="ARBA" id="ARBA00022801"/>
    </source>
</evidence>
<keyword evidence="3" id="KW-0520">NAD</keyword>
<dbReference type="InterPro" id="IPR035897">
    <property type="entry name" value="Toll_tir_struct_dom_sf"/>
</dbReference>
<keyword evidence="7" id="KW-1185">Reference proteome</keyword>
<evidence type="ECO:0000256" key="1">
    <source>
        <dbReference type="ARBA" id="ARBA00011982"/>
    </source>
</evidence>
<gene>
    <name evidence="6" type="ORF">KY290_035970</name>
</gene>
<dbReference type="Gene3D" id="3.40.50.10140">
    <property type="entry name" value="Toll/interleukin-1 receptor homology (TIR) domain"/>
    <property type="match status" value="1"/>
</dbReference>
<sequence length="164" mass="18903">MPPPSSSSHKYHVFLSFRGEDTRKTFTDHLYSNLVQAGVNTFRDDEELRKGTEIRSELIQAIEDSIVIFSKNYASSSWCLDELLKILECREQHGQLVIPIFYDVNPSEVRRQTGTFDKALSKHKKRFGKEKVARWKAAVKEAANLSGRDLQNEDGYSNFLKLDF</sequence>
<evidence type="ECO:0000259" key="5">
    <source>
        <dbReference type="PROSITE" id="PS50104"/>
    </source>
</evidence>
<dbReference type="InterPro" id="IPR000157">
    <property type="entry name" value="TIR_dom"/>
</dbReference>
<keyword evidence="2" id="KW-0378">Hydrolase</keyword>
<dbReference type="EC" id="3.2.2.6" evidence="1"/>
<name>A0ABQ7TRY9_SOLTU</name>
<evidence type="ECO:0000313" key="6">
    <source>
        <dbReference type="EMBL" id="KAH0737265.1"/>
    </source>
</evidence>
<dbReference type="Proteomes" id="UP000826656">
    <property type="component" value="Unassembled WGS sequence"/>
</dbReference>
<organism evidence="6 7">
    <name type="scientific">Solanum tuberosum</name>
    <name type="common">Potato</name>
    <dbReference type="NCBI Taxonomy" id="4113"/>
    <lineage>
        <taxon>Eukaryota</taxon>
        <taxon>Viridiplantae</taxon>
        <taxon>Streptophyta</taxon>
        <taxon>Embryophyta</taxon>
        <taxon>Tracheophyta</taxon>
        <taxon>Spermatophyta</taxon>
        <taxon>Magnoliopsida</taxon>
        <taxon>eudicotyledons</taxon>
        <taxon>Gunneridae</taxon>
        <taxon>Pentapetalae</taxon>
        <taxon>asterids</taxon>
        <taxon>lamiids</taxon>
        <taxon>Solanales</taxon>
        <taxon>Solanaceae</taxon>
        <taxon>Solanoideae</taxon>
        <taxon>Solaneae</taxon>
        <taxon>Solanum</taxon>
    </lineage>
</organism>
<dbReference type="SMART" id="SM00255">
    <property type="entry name" value="TIR"/>
    <property type="match status" value="1"/>
</dbReference>
<accession>A0ABQ7TRY9</accession>
<dbReference type="PANTHER" id="PTHR32009">
    <property type="entry name" value="TMV RESISTANCE PROTEIN N-LIKE"/>
    <property type="match status" value="1"/>
</dbReference>
<dbReference type="EMBL" id="JAIVGD010000028">
    <property type="protein sequence ID" value="KAH0737265.1"/>
    <property type="molecule type" value="Genomic_DNA"/>
</dbReference>
<comment type="catalytic activity">
    <reaction evidence="4">
        <text>NAD(+) + H2O = ADP-D-ribose + nicotinamide + H(+)</text>
        <dbReference type="Rhea" id="RHEA:16301"/>
        <dbReference type="ChEBI" id="CHEBI:15377"/>
        <dbReference type="ChEBI" id="CHEBI:15378"/>
        <dbReference type="ChEBI" id="CHEBI:17154"/>
        <dbReference type="ChEBI" id="CHEBI:57540"/>
        <dbReference type="ChEBI" id="CHEBI:57967"/>
        <dbReference type="EC" id="3.2.2.6"/>
    </reaction>
    <physiologicalReaction direction="left-to-right" evidence="4">
        <dbReference type="Rhea" id="RHEA:16302"/>
    </physiologicalReaction>
</comment>
<evidence type="ECO:0000313" key="7">
    <source>
        <dbReference type="Proteomes" id="UP000826656"/>
    </source>
</evidence>
<evidence type="ECO:0000256" key="3">
    <source>
        <dbReference type="ARBA" id="ARBA00023027"/>
    </source>
</evidence>
<dbReference type="SUPFAM" id="SSF52200">
    <property type="entry name" value="Toll/Interleukin receptor TIR domain"/>
    <property type="match status" value="1"/>
</dbReference>
<protein>
    <recommendedName>
        <fullName evidence="1">ADP-ribosyl cyclase/cyclic ADP-ribose hydrolase</fullName>
        <ecNumber evidence="1">3.2.2.6</ecNumber>
    </recommendedName>
</protein>
<dbReference type="PROSITE" id="PS50104">
    <property type="entry name" value="TIR"/>
    <property type="match status" value="1"/>
</dbReference>
<evidence type="ECO:0000256" key="4">
    <source>
        <dbReference type="ARBA" id="ARBA00047304"/>
    </source>
</evidence>
<reference evidence="6 7" key="1">
    <citation type="journal article" date="2021" name="bioRxiv">
        <title>Chromosome-scale and haplotype-resolved genome assembly of a tetraploid potato cultivar.</title>
        <authorList>
            <person name="Sun H."/>
            <person name="Jiao W.-B."/>
            <person name="Krause K."/>
            <person name="Campoy J.A."/>
            <person name="Goel M."/>
            <person name="Folz-Donahue K."/>
            <person name="Kukat C."/>
            <person name="Huettel B."/>
            <person name="Schneeberger K."/>
        </authorList>
    </citation>
    <scope>NUCLEOTIDE SEQUENCE [LARGE SCALE GENOMIC DNA]</scope>
    <source>
        <strain evidence="6">SolTubOtavaFocal</strain>
        <tissue evidence="6">Leaves</tissue>
    </source>
</reference>